<accession>A0A9N7Z2A4</accession>
<feature type="region of interest" description="Disordered" evidence="1">
    <location>
        <begin position="141"/>
        <end position="167"/>
    </location>
</feature>
<dbReference type="EMBL" id="CADEAL010004155">
    <property type="protein sequence ID" value="CAB1453043.1"/>
    <property type="molecule type" value="Genomic_DNA"/>
</dbReference>
<keyword evidence="3" id="KW-1185">Reference proteome</keyword>
<dbReference type="Proteomes" id="UP001153269">
    <property type="component" value="Unassembled WGS sequence"/>
</dbReference>
<evidence type="ECO:0000313" key="3">
    <source>
        <dbReference type="Proteomes" id="UP001153269"/>
    </source>
</evidence>
<comment type="caution">
    <text evidence="2">The sequence shown here is derived from an EMBL/GenBank/DDBJ whole genome shotgun (WGS) entry which is preliminary data.</text>
</comment>
<name>A0A9N7Z2A4_PLEPL</name>
<evidence type="ECO:0000256" key="1">
    <source>
        <dbReference type="SAM" id="MobiDB-lite"/>
    </source>
</evidence>
<gene>
    <name evidence="2" type="ORF">PLEPLA_LOCUS40793</name>
</gene>
<feature type="compositionally biased region" description="Basic and acidic residues" evidence="1">
    <location>
        <begin position="38"/>
        <end position="79"/>
    </location>
</feature>
<feature type="region of interest" description="Disordered" evidence="1">
    <location>
        <begin position="1"/>
        <end position="81"/>
    </location>
</feature>
<evidence type="ECO:0000313" key="2">
    <source>
        <dbReference type="EMBL" id="CAB1453043.1"/>
    </source>
</evidence>
<feature type="compositionally biased region" description="Polar residues" evidence="1">
    <location>
        <begin position="149"/>
        <end position="167"/>
    </location>
</feature>
<proteinExistence type="predicted"/>
<organism evidence="2 3">
    <name type="scientific">Pleuronectes platessa</name>
    <name type="common">European plaice</name>
    <dbReference type="NCBI Taxonomy" id="8262"/>
    <lineage>
        <taxon>Eukaryota</taxon>
        <taxon>Metazoa</taxon>
        <taxon>Chordata</taxon>
        <taxon>Craniata</taxon>
        <taxon>Vertebrata</taxon>
        <taxon>Euteleostomi</taxon>
        <taxon>Actinopterygii</taxon>
        <taxon>Neopterygii</taxon>
        <taxon>Teleostei</taxon>
        <taxon>Neoteleostei</taxon>
        <taxon>Acanthomorphata</taxon>
        <taxon>Carangaria</taxon>
        <taxon>Pleuronectiformes</taxon>
        <taxon>Pleuronectoidei</taxon>
        <taxon>Pleuronectidae</taxon>
        <taxon>Pleuronectes</taxon>
    </lineage>
</organism>
<sequence length="446" mass="48732">MSRGGCRQQNSRSSEQDAAVQRDHRVEGFLSSTKKRRSELERETGGPERRKSQRQRQEKRDRQKERERKTPEQKNECGRCRNAAAAQSLSCKVVKHPNRISNEPGTLLPTCRDILIVPDSSAPSRLMTVSTLKRLNPVRNTEGAKTSGLKLTSFSPKPNGTPVAESQSQCKRHRERAVRHVRQPHADAGNLCSQHRSLSYTSATLSTSVLIMSGSSHHPFKSATSELAAVGVVHRGGESLPQIYPPTFCRPHLILAPPFFPRFAGIMAAGCQPGRGEWAVRCDPAPSALSRHRTDGFRGAPGSRPDVQSVCRGLVADLHQVSLTRAETDGTPQLQQHLQYACARCEKTCADQRCTADVPHHTEGGGERSRGKGAVINMAIREIGGRSGQSPMHGSSSFSNFSSLANSVAINNEMSVLCCGSKRTLVSLDPFDHLQDRIPPGGHILN</sequence>
<reference evidence="2" key="1">
    <citation type="submission" date="2020-03" db="EMBL/GenBank/DDBJ databases">
        <authorList>
            <person name="Weist P."/>
        </authorList>
    </citation>
    <scope>NUCLEOTIDE SEQUENCE</scope>
</reference>
<protein>
    <submittedName>
        <fullName evidence="2">Uncharacterized protein</fullName>
    </submittedName>
</protein>
<dbReference type="AlphaFoldDB" id="A0A9N7Z2A4"/>